<dbReference type="Pfam" id="PF02781">
    <property type="entry name" value="G6PD_C"/>
    <property type="match status" value="1"/>
</dbReference>
<evidence type="ECO:0000256" key="7">
    <source>
        <dbReference type="HAMAP-Rule" id="MF_00966"/>
    </source>
</evidence>
<dbReference type="PANTHER" id="PTHR23429:SF0">
    <property type="entry name" value="GLUCOSE-6-PHOSPHATE 1-DEHYDROGENASE"/>
    <property type="match status" value="1"/>
</dbReference>
<feature type="binding site" evidence="7">
    <location>
        <position position="235"/>
    </location>
    <ligand>
        <name>substrate</name>
    </ligand>
</feature>
<accession>A0A5C6AD61</accession>
<dbReference type="InterPro" id="IPR022674">
    <property type="entry name" value="G6P_DH_NAD-bd"/>
</dbReference>
<keyword evidence="6 7" id="KW-0119">Carbohydrate metabolism</keyword>
<protein>
    <recommendedName>
        <fullName evidence="7">Glucose-6-phosphate 1-dehydrogenase</fullName>
        <shortName evidence="7">G6PD</shortName>
        <ecNumber evidence="7">1.1.1.49</ecNumber>
    </recommendedName>
</protein>
<dbReference type="EC" id="1.1.1.49" evidence="7"/>
<dbReference type="Gene3D" id="3.40.50.720">
    <property type="entry name" value="NAD(P)-binding Rossmann-like Domain"/>
    <property type="match status" value="1"/>
</dbReference>
<feature type="binding site" evidence="7">
    <location>
        <position position="182"/>
    </location>
    <ligand>
        <name>substrate</name>
    </ligand>
</feature>
<dbReference type="Proteomes" id="UP000317421">
    <property type="component" value="Unassembled WGS sequence"/>
</dbReference>
<dbReference type="NCBIfam" id="TIGR00871">
    <property type="entry name" value="zwf"/>
    <property type="match status" value="1"/>
</dbReference>
<evidence type="ECO:0000256" key="5">
    <source>
        <dbReference type="ARBA" id="ARBA00023002"/>
    </source>
</evidence>
<gene>
    <name evidence="7 10" type="primary">zwf</name>
    <name evidence="10" type="ORF">Pla108_21470</name>
</gene>
<evidence type="ECO:0000256" key="1">
    <source>
        <dbReference type="ARBA" id="ARBA00004937"/>
    </source>
</evidence>
<dbReference type="UniPathway" id="UPA00115">
    <property type="reaction ID" value="UER00408"/>
</dbReference>
<comment type="pathway">
    <text evidence="1 7">Carbohydrate degradation; pentose phosphate pathway; D-ribulose 5-phosphate from D-glucose 6-phosphate (oxidative stage): step 1/3.</text>
</comment>
<dbReference type="EMBL" id="SJPR01000002">
    <property type="protein sequence ID" value="TWT97992.1"/>
    <property type="molecule type" value="Genomic_DNA"/>
</dbReference>
<feature type="domain" description="Glucose-6-phosphate dehydrogenase NAD-binding" evidence="8">
    <location>
        <begin position="6"/>
        <end position="187"/>
    </location>
</feature>
<evidence type="ECO:0000313" key="10">
    <source>
        <dbReference type="EMBL" id="TWT97992.1"/>
    </source>
</evidence>
<feature type="binding site" evidence="7">
    <location>
        <position position="178"/>
    </location>
    <ligand>
        <name>substrate</name>
    </ligand>
</feature>
<dbReference type="GO" id="GO:0009051">
    <property type="term" value="P:pentose-phosphate shunt, oxidative branch"/>
    <property type="evidence" value="ECO:0007669"/>
    <property type="project" value="TreeGrafter"/>
</dbReference>
<evidence type="ECO:0000256" key="6">
    <source>
        <dbReference type="ARBA" id="ARBA00023277"/>
    </source>
</evidence>
<organism evidence="10 11">
    <name type="scientific">Botrimarina colliarenosi</name>
    <dbReference type="NCBI Taxonomy" id="2528001"/>
    <lineage>
        <taxon>Bacteria</taxon>
        <taxon>Pseudomonadati</taxon>
        <taxon>Planctomycetota</taxon>
        <taxon>Planctomycetia</taxon>
        <taxon>Pirellulales</taxon>
        <taxon>Lacipirellulaceae</taxon>
        <taxon>Botrimarina</taxon>
    </lineage>
</organism>
<dbReference type="InterPro" id="IPR019796">
    <property type="entry name" value="G6P_DH_AS"/>
</dbReference>
<feature type="binding site" evidence="7">
    <location>
        <position position="216"/>
    </location>
    <ligand>
        <name>substrate</name>
    </ligand>
</feature>
<evidence type="ECO:0000259" key="9">
    <source>
        <dbReference type="Pfam" id="PF02781"/>
    </source>
</evidence>
<feature type="binding site" evidence="7">
    <location>
        <position position="148"/>
    </location>
    <ligand>
        <name>NADP(+)</name>
        <dbReference type="ChEBI" id="CHEBI:58349"/>
    </ligand>
</feature>
<dbReference type="GO" id="GO:0005829">
    <property type="term" value="C:cytosol"/>
    <property type="evidence" value="ECO:0007669"/>
    <property type="project" value="TreeGrafter"/>
</dbReference>
<dbReference type="PIRSF" id="PIRSF000110">
    <property type="entry name" value="G6PD"/>
    <property type="match status" value="1"/>
</dbReference>
<reference evidence="10 11" key="1">
    <citation type="submission" date="2019-02" db="EMBL/GenBank/DDBJ databases">
        <title>Deep-cultivation of Planctomycetes and their phenomic and genomic characterization uncovers novel biology.</title>
        <authorList>
            <person name="Wiegand S."/>
            <person name="Jogler M."/>
            <person name="Boedeker C."/>
            <person name="Pinto D."/>
            <person name="Vollmers J."/>
            <person name="Rivas-Marin E."/>
            <person name="Kohn T."/>
            <person name="Peeters S.H."/>
            <person name="Heuer A."/>
            <person name="Rast P."/>
            <person name="Oberbeckmann S."/>
            <person name="Bunk B."/>
            <person name="Jeske O."/>
            <person name="Meyerdierks A."/>
            <person name="Storesund J.E."/>
            <person name="Kallscheuer N."/>
            <person name="Luecker S."/>
            <person name="Lage O.M."/>
            <person name="Pohl T."/>
            <person name="Merkel B.J."/>
            <person name="Hornburger P."/>
            <person name="Mueller R.-W."/>
            <person name="Bruemmer F."/>
            <person name="Labrenz M."/>
            <person name="Spormann A.M."/>
            <person name="Op Den Camp H."/>
            <person name="Overmann J."/>
            <person name="Amann R."/>
            <person name="Jetten M.S.M."/>
            <person name="Mascher T."/>
            <person name="Medema M.H."/>
            <person name="Devos D.P."/>
            <person name="Kaster A.-K."/>
            <person name="Ovreas L."/>
            <person name="Rohde M."/>
            <person name="Galperin M.Y."/>
            <person name="Jogler C."/>
        </authorList>
    </citation>
    <scope>NUCLEOTIDE SEQUENCE [LARGE SCALE GENOMIC DNA]</scope>
    <source>
        <strain evidence="10 11">Pla108</strain>
    </source>
</reference>
<dbReference type="PROSITE" id="PS00069">
    <property type="entry name" value="G6P_DEHYDROGENASE"/>
    <property type="match status" value="1"/>
</dbReference>
<dbReference type="SUPFAM" id="SSF51735">
    <property type="entry name" value="NAD(P)-binding Rossmann-fold domains"/>
    <property type="match status" value="1"/>
</dbReference>
<name>A0A5C6AD61_9BACT</name>
<feature type="binding site" evidence="7">
    <location>
        <position position="43"/>
    </location>
    <ligand>
        <name>NADP(+)</name>
        <dbReference type="ChEBI" id="CHEBI:58349"/>
    </ligand>
</feature>
<evidence type="ECO:0000256" key="4">
    <source>
        <dbReference type="ARBA" id="ARBA00022857"/>
    </source>
</evidence>
<proteinExistence type="inferred from homology"/>
<dbReference type="PANTHER" id="PTHR23429">
    <property type="entry name" value="GLUCOSE-6-PHOSPHATE 1-DEHYDROGENASE G6PD"/>
    <property type="match status" value="1"/>
</dbReference>
<feature type="domain" description="Glucose-6-phosphate dehydrogenase C-terminal" evidence="9">
    <location>
        <begin position="190"/>
        <end position="482"/>
    </location>
</feature>
<dbReference type="PRINTS" id="PR00079">
    <property type="entry name" value="G6PDHDRGNASE"/>
</dbReference>
<comment type="catalytic activity">
    <reaction evidence="7">
        <text>D-glucose 6-phosphate + NADP(+) = 6-phospho-D-glucono-1,5-lactone + NADPH + H(+)</text>
        <dbReference type="Rhea" id="RHEA:15841"/>
        <dbReference type="ChEBI" id="CHEBI:15378"/>
        <dbReference type="ChEBI" id="CHEBI:57783"/>
        <dbReference type="ChEBI" id="CHEBI:57955"/>
        <dbReference type="ChEBI" id="CHEBI:58349"/>
        <dbReference type="ChEBI" id="CHEBI:61548"/>
        <dbReference type="EC" id="1.1.1.49"/>
    </reaction>
</comment>
<dbReference type="InterPro" id="IPR036291">
    <property type="entry name" value="NAD(P)-bd_dom_sf"/>
</dbReference>
<dbReference type="GO" id="GO:0006006">
    <property type="term" value="P:glucose metabolic process"/>
    <property type="evidence" value="ECO:0007669"/>
    <property type="project" value="UniProtKB-KW"/>
</dbReference>
<feature type="binding site" evidence="7">
    <location>
        <begin position="85"/>
        <end position="86"/>
    </location>
    <ligand>
        <name>NADP(+)</name>
        <dbReference type="ChEBI" id="CHEBI:58349"/>
    </ligand>
</feature>
<dbReference type="HAMAP" id="MF_00966">
    <property type="entry name" value="G6PD"/>
    <property type="match status" value="1"/>
</dbReference>
<dbReference type="AlphaFoldDB" id="A0A5C6AD61"/>
<keyword evidence="4 7" id="KW-0521">NADP</keyword>
<evidence type="ECO:0000256" key="3">
    <source>
        <dbReference type="ARBA" id="ARBA00022526"/>
    </source>
</evidence>
<dbReference type="Pfam" id="PF00479">
    <property type="entry name" value="G6PD_N"/>
    <property type="match status" value="1"/>
</dbReference>
<dbReference type="SUPFAM" id="SSF55347">
    <property type="entry name" value="Glyceraldehyde-3-phosphate dehydrogenase-like, C-terminal domain"/>
    <property type="match status" value="1"/>
</dbReference>
<comment type="caution">
    <text evidence="7">Lacks conserved residue(s) required for the propagation of feature annotation.</text>
</comment>
<dbReference type="InterPro" id="IPR022675">
    <property type="entry name" value="G6P_DH_C"/>
</dbReference>
<evidence type="ECO:0000259" key="8">
    <source>
        <dbReference type="Pfam" id="PF00479"/>
    </source>
</evidence>
<keyword evidence="3 7" id="KW-0313">Glucose metabolism</keyword>
<evidence type="ECO:0000313" key="11">
    <source>
        <dbReference type="Proteomes" id="UP000317421"/>
    </source>
</evidence>
<comment type="caution">
    <text evidence="10">The sequence shown here is derived from an EMBL/GenBank/DDBJ whole genome shotgun (WGS) entry which is preliminary data.</text>
</comment>
<evidence type="ECO:0000256" key="2">
    <source>
        <dbReference type="ARBA" id="ARBA00009975"/>
    </source>
</evidence>
<dbReference type="GO" id="GO:0050661">
    <property type="term" value="F:NADP binding"/>
    <property type="evidence" value="ECO:0007669"/>
    <property type="project" value="UniProtKB-UniRule"/>
</dbReference>
<dbReference type="OrthoDB" id="9802739at2"/>
<comment type="similarity">
    <text evidence="2 7">Belongs to the glucose-6-phosphate dehydrogenase family.</text>
</comment>
<dbReference type="InterPro" id="IPR001282">
    <property type="entry name" value="G6P_DH"/>
</dbReference>
<dbReference type="Gene3D" id="3.30.360.10">
    <property type="entry name" value="Dihydrodipicolinate Reductase, domain 2"/>
    <property type="match status" value="1"/>
</dbReference>
<keyword evidence="11" id="KW-1185">Reference proteome</keyword>
<comment type="function">
    <text evidence="7">Catalyzes the oxidation of glucose 6-phosphate to 6-phosphogluconolactone.</text>
</comment>
<dbReference type="GO" id="GO:0004345">
    <property type="term" value="F:glucose-6-phosphate dehydrogenase activity"/>
    <property type="evidence" value="ECO:0007669"/>
    <property type="project" value="UniProtKB-UniRule"/>
</dbReference>
<sequence length="490" mass="55378">MPHTIVIFGASGDLTSRKLIPALYNLKRKGRLPEDAKIVGFSRTDFSHEAWRKDLRATTQEFAGDKFKADVWDDFADQVFYCDGDIGKAEDFEKLGKFLTELEGGEDASRLYYLSTAPRFYGPAIEQLGKAGLACEEGDCQRRVIIEKPFGVDLESAKALNKTVHAHFKEKQVYRIDHYLGKETVQNLFVLRFANTIFEPVWNRNFIDHVQITVAEEVNVGSRAGYYDTAGVVRDMIQNHLLQLLMVTAMEPPASYAADPVRDEKVKVLLAVRPKSPKDIARDTVRAQYRGYLQADGVPDDSTTATFAAIKLGIDNWRWQGVPFYLRSGKSLSCRTTQIVIQFRQPPHMLFKEGPRTIRDANRLIIQVQPAEGIQMHFQTKVPDAGMTMRQTNLDFNYQKNFGGNIPEAYERLLLDAIEGDASLFARADEVEAAWGICDPILAAWAESDKAASDAPKLLSYEPGYWGPTESTEWMIAQRREWFDACPVLQ</sequence>
<keyword evidence="5 7" id="KW-0560">Oxidoreductase</keyword>
<feature type="active site" description="Proton acceptor" evidence="7">
    <location>
        <position position="240"/>
    </location>
</feature>
<feature type="binding site" evidence="7">
    <location>
        <position position="330"/>
    </location>
    <ligand>
        <name>substrate</name>
    </ligand>
</feature>
<dbReference type="RefSeq" id="WP_146444880.1">
    <property type="nucleotide sequence ID" value="NZ_SJPR01000002.1"/>
</dbReference>